<gene>
    <name evidence="2" type="ORF">DY000_02006685</name>
</gene>
<evidence type="ECO:0000313" key="2">
    <source>
        <dbReference type="EMBL" id="KAF3545372.1"/>
    </source>
</evidence>
<keyword evidence="3" id="KW-1185">Reference proteome</keyword>
<evidence type="ECO:0000256" key="1">
    <source>
        <dbReference type="SAM" id="MobiDB-lite"/>
    </source>
</evidence>
<feature type="compositionally biased region" description="Basic and acidic residues" evidence="1">
    <location>
        <begin position="35"/>
        <end position="50"/>
    </location>
</feature>
<dbReference type="EMBL" id="QGKV02000832">
    <property type="protein sequence ID" value="KAF3545372.1"/>
    <property type="molecule type" value="Genomic_DNA"/>
</dbReference>
<proteinExistence type="predicted"/>
<feature type="region of interest" description="Disordered" evidence="1">
    <location>
        <begin position="35"/>
        <end position="70"/>
    </location>
</feature>
<accession>A0ABQ7C2H3</accession>
<evidence type="ECO:0000313" key="3">
    <source>
        <dbReference type="Proteomes" id="UP000266723"/>
    </source>
</evidence>
<dbReference type="Proteomes" id="UP000266723">
    <property type="component" value="Unassembled WGS sequence"/>
</dbReference>
<comment type="caution">
    <text evidence="2">The sequence shown here is derived from an EMBL/GenBank/DDBJ whole genome shotgun (WGS) entry which is preliminary data.</text>
</comment>
<reference evidence="2 3" key="1">
    <citation type="journal article" date="2020" name="BMC Genomics">
        <title>Intraspecific diversification of the crop wild relative Brassica cretica Lam. using demographic model selection.</title>
        <authorList>
            <person name="Kioukis A."/>
            <person name="Michalopoulou V.A."/>
            <person name="Briers L."/>
            <person name="Pirintsos S."/>
            <person name="Studholme D.J."/>
            <person name="Pavlidis P."/>
            <person name="Sarris P.F."/>
        </authorList>
    </citation>
    <scope>NUCLEOTIDE SEQUENCE [LARGE SCALE GENOMIC DNA]</scope>
    <source>
        <strain evidence="3">cv. PFS-1207/04</strain>
    </source>
</reference>
<organism evidence="2 3">
    <name type="scientific">Brassica cretica</name>
    <name type="common">Mustard</name>
    <dbReference type="NCBI Taxonomy" id="69181"/>
    <lineage>
        <taxon>Eukaryota</taxon>
        <taxon>Viridiplantae</taxon>
        <taxon>Streptophyta</taxon>
        <taxon>Embryophyta</taxon>
        <taxon>Tracheophyta</taxon>
        <taxon>Spermatophyta</taxon>
        <taxon>Magnoliopsida</taxon>
        <taxon>eudicotyledons</taxon>
        <taxon>Gunneridae</taxon>
        <taxon>Pentapetalae</taxon>
        <taxon>rosids</taxon>
        <taxon>malvids</taxon>
        <taxon>Brassicales</taxon>
        <taxon>Brassicaceae</taxon>
        <taxon>Brassiceae</taxon>
        <taxon>Brassica</taxon>
    </lineage>
</organism>
<name>A0ABQ7C2H3_BRACR</name>
<sequence>MVDSEDRHSTETASSFQSSILYDCDAEALSVEVLKLDTPKNSPEAREGSTRVEFSPDQYQGRLFPSGDHSSPVKSSCPFVFGQVFSDQPAAYRHRTL</sequence>
<protein>
    <submittedName>
        <fullName evidence="2">Uncharacterized protein</fullName>
    </submittedName>
</protein>